<evidence type="ECO:0000259" key="10">
    <source>
        <dbReference type="Pfam" id="PF12704"/>
    </source>
</evidence>
<reference evidence="12" key="1">
    <citation type="journal article" date="2017" name="Appl. Environ. Microbiol.">
        <title>Genomic analysis of Calderihabitans maritimus KKC1, a thermophilic hydrogenogenic carboxydotrophic bacterium isolated from marine sediment.</title>
        <authorList>
            <person name="Omae K."/>
            <person name="Yoneda Y."/>
            <person name="Fukuyama Y."/>
            <person name="Yoshida T."/>
            <person name="Sako Y."/>
        </authorList>
    </citation>
    <scope>NUCLEOTIDE SEQUENCE [LARGE SCALE GENOMIC DNA]</scope>
    <source>
        <strain evidence="12">KKC1</strain>
    </source>
</reference>
<dbReference type="Proteomes" id="UP000197032">
    <property type="component" value="Unassembled WGS sequence"/>
</dbReference>
<organism evidence="11 12">
    <name type="scientific">Calderihabitans maritimus</name>
    <dbReference type="NCBI Taxonomy" id="1246530"/>
    <lineage>
        <taxon>Bacteria</taxon>
        <taxon>Bacillati</taxon>
        <taxon>Bacillota</taxon>
        <taxon>Clostridia</taxon>
        <taxon>Neomoorellales</taxon>
        <taxon>Calderihabitantaceae</taxon>
        <taxon>Calderihabitans</taxon>
    </lineage>
</organism>
<dbReference type="GO" id="GO:0022857">
    <property type="term" value="F:transmembrane transporter activity"/>
    <property type="evidence" value="ECO:0007669"/>
    <property type="project" value="TreeGrafter"/>
</dbReference>
<feature type="transmembrane region" description="Helical" evidence="8">
    <location>
        <begin position="20"/>
        <end position="38"/>
    </location>
</feature>
<feature type="transmembrane region" description="Helical" evidence="8">
    <location>
        <begin position="356"/>
        <end position="375"/>
    </location>
</feature>
<dbReference type="InterPro" id="IPR003838">
    <property type="entry name" value="ABC3_permease_C"/>
</dbReference>
<proteinExistence type="inferred from homology"/>
<evidence type="ECO:0000256" key="1">
    <source>
        <dbReference type="ARBA" id="ARBA00004651"/>
    </source>
</evidence>
<dbReference type="PANTHER" id="PTHR30572">
    <property type="entry name" value="MEMBRANE COMPONENT OF TRANSPORTER-RELATED"/>
    <property type="match status" value="1"/>
</dbReference>
<dbReference type="InterPro" id="IPR050250">
    <property type="entry name" value="Macrolide_Exporter_MacB"/>
</dbReference>
<dbReference type="EMBL" id="BDGJ01000168">
    <property type="protein sequence ID" value="GAW93757.1"/>
    <property type="molecule type" value="Genomic_DNA"/>
</dbReference>
<protein>
    <recommendedName>
        <fullName evidence="13">ABC transporter permease</fullName>
    </recommendedName>
</protein>
<comment type="similarity">
    <text evidence="6">Belongs to the ABC-4 integral membrane protein family.</text>
</comment>
<keyword evidence="2" id="KW-1003">Cell membrane</keyword>
<dbReference type="AlphaFoldDB" id="A0A1Z5HWM1"/>
<keyword evidence="3 8" id="KW-0812">Transmembrane</keyword>
<accession>A0A1Z5HWM1</accession>
<feature type="transmembrane region" description="Helical" evidence="8">
    <location>
        <begin position="266"/>
        <end position="290"/>
    </location>
</feature>
<dbReference type="PANTHER" id="PTHR30572:SF4">
    <property type="entry name" value="ABC TRANSPORTER PERMEASE YTRF"/>
    <property type="match status" value="1"/>
</dbReference>
<dbReference type="Pfam" id="PF02687">
    <property type="entry name" value="FtsX"/>
    <property type="match status" value="1"/>
</dbReference>
<dbReference type="InterPro" id="IPR025857">
    <property type="entry name" value="MacB_PCD"/>
</dbReference>
<evidence type="ECO:0000313" key="11">
    <source>
        <dbReference type="EMBL" id="GAW93757.1"/>
    </source>
</evidence>
<feature type="transmembrane region" description="Helical" evidence="8">
    <location>
        <begin position="311"/>
        <end position="344"/>
    </location>
</feature>
<dbReference type="RefSeq" id="WP_088554830.1">
    <property type="nucleotide sequence ID" value="NZ_BDGJ01000168.1"/>
</dbReference>
<dbReference type="Pfam" id="PF12704">
    <property type="entry name" value="MacB_PCD"/>
    <property type="match status" value="1"/>
</dbReference>
<evidence type="ECO:0000256" key="5">
    <source>
        <dbReference type="ARBA" id="ARBA00023136"/>
    </source>
</evidence>
<evidence type="ECO:0000259" key="9">
    <source>
        <dbReference type="Pfam" id="PF02687"/>
    </source>
</evidence>
<evidence type="ECO:0000313" key="12">
    <source>
        <dbReference type="Proteomes" id="UP000197032"/>
    </source>
</evidence>
<dbReference type="GO" id="GO:0005886">
    <property type="term" value="C:plasma membrane"/>
    <property type="evidence" value="ECO:0007669"/>
    <property type="project" value="UniProtKB-SubCell"/>
</dbReference>
<evidence type="ECO:0008006" key="13">
    <source>
        <dbReference type="Google" id="ProtNLM"/>
    </source>
</evidence>
<evidence type="ECO:0000256" key="3">
    <source>
        <dbReference type="ARBA" id="ARBA00022692"/>
    </source>
</evidence>
<keyword evidence="4 8" id="KW-1133">Transmembrane helix</keyword>
<gene>
    <name evidence="11" type="ORF">KKC1_28850</name>
</gene>
<evidence type="ECO:0000256" key="8">
    <source>
        <dbReference type="SAM" id="Phobius"/>
    </source>
</evidence>
<evidence type="ECO:0000256" key="4">
    <source>
        <dbReference type="ARBA" id="ARBA00022989"/>
    </source>
</evidence>
<dbReference type="OrthoDB" id="239678at2"/>
<sequence length="392" mass="43555">MRLTDIAVSNLKIRKLKVTFLILGMVIGISSIVALSTITRTMQAELEDKFAQMGRRIVITPYTEKLSLSYSGITVASGVSYETKKMSEEVVEKVKNIPSRDRITIIAPKLLSAAQVEGKRVLVAGVDFNSEFTLKRWWKVEGKRPEAAGEIIMGSKVAEQLDKKPGEVIKLAGKSWTIAGILQETGEEDDKIVFIDLRAAQEAFNQPGYISFLELNLRRELDNPKDEQEAEKVINQLQKTLDNVKVAMIKDQNEARKEVVERFAKFSVLVSVVILFIGWLIILSTMMSSVSERTQEIGIFRAIGFRQRHIMWIILTEAAIVSSIGGILGYLVGMAVAYLVAPYIAQIQAGVQWDPLFGLAVILLSVLVGLVASVYPAMRAARLDPVEALRFI</sequence>
<keyword evidence="5 8" id="KW-0472">Membrane</keyword>
<evidence type="ECO:0000256" key="6">
    <source>
        <dbReference type="ARBA" id="ARBA00038076"/>
    </source>
</evidence>
<comment type="caution">
    <text evidence="11">The sequence shown here is derived from an EMBL/GenBank/DDBJ whole genome shotgun (WGS) entry which is preliminary data.</text>
</comment>
<name>A0A1Z5HWM1_9FIRM</name>
<feature type="domain" description="ABC3 transporter permease C-terminal" evidence="9">
    <location>
        <begin position="269"/>
        <end position="385"/>
    </location>
</feature>
<keyword evidence="7" id="KW-0175">Coiled coil</keyword>
<evidence type="ECO:0000256" key="2">
    <source>
        <dbReference type="ARBA" id="ARBA00022475"/>
    </source>
</evidence>
<feature type="domain" description="MacB-like periplasmic core" evidence="10">
    <location>
        <begin position="22"/>
        <end position="235"/>
    </location>
</feature>
<evidence type="ECO:0000256" key="7">
    <source>
        <dbReference type="SAM" id="Coils"/>
    </source>
</evidence>
<comment type="subcellular location">
    <subcellularLocation>
        <location evidence="1">Cell membrane</location>
        <topology evidence="1">Multi-pass membrane protein</topology>
    </subcellularLocation>
</comment>
<feature type="coiled-coil region" evidence="7">
    <location>
        <begin position="227"/>
        <end position="254"/>
    </location>
</feature>
<keyword evidence="12" id="KW-1185">Reference proteome</keyword>